<name>A0ABU5NBX8_9RICK</name>
<accession>A0ABU5NBX8</accession>
<reference evidence="4 5" key="1">
    <citation type="submission" date="2023-03" db="EMBL/GenBank/DDBJ databases">
        <title>Host association and intracellularity evolved multiple times independently in the Rickettsiales.</title>
        <authorList>
            <person name="Castelli M."/>
            <person name="Nardi T."/>
            <person name="Gammuto L."/>
            <person name="Bellinzona G."/>
            <person name="Sabaneyeva E."/>
            <person name="Potekhin A."/>
            <person name="Serra V."/>
            <person name="Petroni G."/>
            <person name="Sassera D."/>
        </authorList>
    </citation>
    <scope>NUCLEOTIDE SEQUENCE [LARGE SCALE GENOMIC DNA]</scope>
    <source>
        <strain evidence="4 5">Sr 2-6</strain>
    </source>
</reference>
<evidence type="ECO:0000313" key="4">
    <source>
        <dbReference type="EMBL" id="MEA0970647.1"/>
    </source>
</evidence>
<dbReference type="Gene3D" id="2.60.450.10">
    <property type="entry name" value="Lipopolysaccharide (LPS) transport protein A like domain"/>
    <property type="match status" value="1"/>
</dbReference>
<evidence type="ECO:0000259" key="3">
    <source>
        <dbReference type="Pfam" id="PF03968"/>
    </source>
</evidence>
<protein>
    <submittedName>
        <fullName evidence="4">LptA-related OstA-like protein</fullName>
    </submittedName>
</protein>
<evidence type="ECO:0000313" key="5">
    <source>
        <dbReference type="Proteomes" id="UP001291687"/>
    </source>
</evidence>
<keyword evidence="5" id="KW-1185">Reference proteome</keyword>
<dbReference type="Pfam" id="PF03968">
    <property type="entry name" value="LptD_N"/>
    <property type="match status" value="1"/>
</dbReference>
<dbReference type="InterPro" id="IPR005653">
    <property type="entry name" value="OstA-like_N"/>
</dbReference>
<feature type="domain" description="Organic solvent tolerance-like N-terminal" evidence="3">
    <location>
        <begin position="24"/>
        <end position="134"/>
    </location>
</feature>
<feature type="chain" id="PRO_5047062339" evidence="2">
    <location>
        <begin position="20"/>
        <end position="145"/>
    </location>
</feature>
<dbReference type="InterPro" id="IPR052037">
    <property type="entry name" value="LPS_export_LptA"/>
</dbReference>
<gene>
    <name evidence="4" type="ORF">Megvenef_00614</name>
</gene>
<organism evidence="4 5">
    <name type="scientific">Candidatus Megaera venefica</name>
    <dbReference type="NCBI Taxonomy" id="2055910"/>
    <lineage>
        <taxon>Bacteria</taxon>
        <taxon>Pseudomonadati</taxon>
        <taxon>Pseudomonadota</taxon>
        <taxon>Alphaproteobacteria</taxon>
        <taxon>Rickettsiales</taxon>
        <taxon>Rickettsiaceae</taxon>
        <taxon>Candidatus Megaera</taxon>
    </lineage>
</organism>
<dbReference type="PANTHER" id="PTHR36504">
    <property type="entry name" value="LIPOPOLYSACCHARIDE EXPORT SYSTEM PROTEIN LPTA"/>
    <property type="match status" value="1"/>
</dbReference>
<comment type="caution">
    <text evidence="4">The sequence shown here is derived from an EMBL/GenBank/DDBJ whole genome shotgun (WGS) entry which is preliminary data.</text>
</comment>
<dbReference type="PANTHER" id="PTHR36504:SF1">
    <property type="entry name" value="LIPOPOLYSACCHARIDE EXPORT SYSTEM PROTEIN LPTA"/>
    <property type="match status" value="1"/>
</dbReference>
<evidence type="ECO:0000256" key="2">
    <source>
        <dbReference type="SAM" id="SignalP"/>
    </source>
</evidence>
<evidence type="ECO:0000256" key="1">
    <source>
        <dbReference type="ARBA" id="ARBA00022729"/>
    </source>
</evidence>
<dbReference type="EMBL" id="JARJFB010000033">
    <property type="protein sequence ID" value="MEA0970647.1"/>
    <property type="molecule type" value="Genomic_DNA"/>
</dbReference>
<keyword evidence="1 2" id="KW-0732">Signal</keyword>
<sequence>MTKFLIFLLLIFVSLTLKANDKIQITSDNLTLNKKDLSATFEGNVRVFFEDQAVSTNKLIIYYSDLGPKREIVKIIFPTKIKAIKNYKNGVIDVVVADSGEFDNLTKKLTLIGNVQMQKDDNVLVTDKMVYSAKLKSIESKSNAK</sequence>
<proteinExistence type="predicted"/>
<dbReference type="Proteomes" id="UP001291687">
    <property type="component" value="Unassembled WGS sequence"/>
</dbReference>
<dbReference type="RefSeq" id="WP_322776549.1">
    <property type="nucleotide sequence ID" value="NZ_JARJFB010000033.1"/>
</dbReference>
<feature type="signal peptide" evidence="2">
    <location>
        <begin position="1"/>
        <end position="19"/>
    </location>
</feature>